<gene>
    <name evidence="3" type="ORF">V1264_009022</name>
</gene>
<feature type="region of interest" description="Disordered" evidence="1">
    <location>
        <begin position="1"/>
        <end position="28"/>
    </location>
</feature>
<feature type="compositionally biased region" description="Basic residues" evidence="1">
    <location>
        <begin position="1"/>
        <end position="25"/>
    </location>
</feature>
<name>A0AAN9AQL8_9CAEN</name>
<evidence type="ECO:0000256" key="1">
    <source>
        <dbReference type="SAM" id="MobiDB-lite"/>
    </source>
</evidence>
<evidence type="ECO:0000259" key="2">
    <source>
        <dbReference type="Pfam" id="PF18701"/>
    </source>
</evidence>
<dbReference type="AlphaFoldDB" id="A0AAN9AQL8"/>
<protein>
    <recommendedName>
        <fullName evidence="2">DUF5641 domain-containing protein</fullName>
    </recommendedName>
</protein>
<evidence type="ECO:0000313" key="3">
    <source>
        <dbReference type="EMBL" id="KAK7091327.1"/>
    </source>
</evidence>
<keyword evidence="4" id="KW-1185">Reference proteome</keyword>
<evidence type="ECO:0000313" key="4">
    <source>
        <dbReference type="Proteomes" id="UP001374579"/>
    </source>
</evidence>
<dbReference type="Pfam" id="PF18701">
    <property type="entry name" value="DUF5641"/>
    <property type="match status" value="1"/>
</dbReference>
<feature type="domain" description="DUF5641" evidence="2">
    <location>
        <begin position="18"/>
        <end position="97"/>
    </location>
</feature>
<proteinExistence type="predicted"/>
<sequence>MKKTSTKKTSTKKTTTKKTTTKKKVASSPTNVAVGDVVVLRDEAVCRSDWPLGLVTEVRPSDDGLVRTYKLKTVKVTSKTSHSTFYYWRPISKLTVLVKADPDT</sequence>
<dbReference type="InterPro" id="IPR040676">
    <property type="entry name" value="DUF5641"/>
</dbReference>
<organism evidence="3 4">
    <name type="scientific">Littorina saxatilis</name>
    <dbReference type="NCBI Taxonomy" id="31220"/>
    <lineage>
        <taxon>Eukaryota</taxon>
        <taxon>Metazoa</taxon>
        <taxon>Spiralia</taxon>
        <taxon>Lophotrochozoa</taxon>
        <taxon>Mollusca</taxon>
        <taxon>Gastropoda</taxon>
        <taxon>Caenogastropoda</taxon>
        <taxon>Littorinimorpha</taxon>
        <taxon>Littorinoidea</taxon>
        <taxon>Littorinidae</taxon>
        <taxon>Littorina</taxon>
    </lineage>
</organism>
<dbReference type="PANTHER" id="PTHR47331">
    <property type="entry name" value="PHD-TYPE DOMAIN-CONTAINING PROTEIN"/>
    <property type="match status" value="1"/>
</dbReference>
<dbReference type="Proteomes" id="UP001374579">
    <property type="component" value="Unassembled WGS sequence"/>
</dbReference>
<accession>A0AAN9AQL8</accession>
<dbReference type="PANTHER" id="PTHR47331:SF6">
    <property type="entry name" value="DOUBLECORTIN DOMAIN-CONTAINING PROTEIN"/>
    <property type="match status" value="1"/>
</dbReference>
<reference evidence="3 4" key="1">
    <citation type="submission" date="2024-02" db="EMBL/GenBank/DDBJ databases">
        <title>Chromosome-scale genome assembly of the rough periwinkle Littorina saxatilis.</title>
        <authorList>
            <person name="De Jode A."/>
            <person name="Faria R."/>
            <person name="Formenti G."/>
            <person name="Sims Y."/>
            <person name="Smith T.P."/>
            <person name="Tracey A."/>
            <person name="Wood J.M.D."/>
            <person name="Zagrodzka Z.B."/>
            <person name="Johannesson K."/>
            <person name="Butlin R.K."/>
            <person name="Leder E.H."/>
        </authorList>
    </citation>
    <scope>NUCLEOTIDE SEQUENCE [LARGE SCALE GENOMIC DNA]</scope>
    <source>
        <strain evidence="3">Snail1</strain>
        <tissue evidence="3">Muscle</tissue>
    </source>
</reference>
<dbReference type="EMBL" id="JBAMIC010000022">
    <property type="protein sequence ID" value="KAK7091327.1"/>
    <property type="molecule type" value="Genomic_DNA"/>
</dbReference>
<comment type="caution">
    <text evidence="3">The sequence shown here is derived from an EMBL/GenBank/DDBJ whole genome shotgun (WGS) entry which is preliminary data.</text>
</comment>